<proteinExistence type="predicted"/>
<reference evidence="1 2" key="1">
    <citation type="submission" date="2019-10" db="EMBL/GenBank/DDBJ databases">
        <title>Genomic and transcriptomic insights into the perfect genentic adaptation of a filamentous nitrogen-fixing cyanobacterium to rice fields.</title>
        <authorList>
            <person name="Chen Z."/>
        </authorList>
    </citation>
    <scope>NUCLEOTIDE SEQUENCE [LARGE SCALE GENOMIC DNA]</scope>
    <source>
        <strain evidence="1">CCNUC1</strain>
    </source>
</reference>
<protein>
    <submittedName>
        <fullName evidence="1">Uncharacterized protein</fullName>
    </submittedName>
</protein>
<dbReference type="KEGG" id="nsh:GXM_10104"/>
<accession>A0A5P8WJU1</accession>
<evidence type="ECO:0000313" key="1">
    <source>
        <dbReference type="EMBL" id="QFS52840.1"/>
    </source>
</evidence>
<evidence type="ECO:0000313" key="2">
    <source>
        <dbReference type="Proteomes" id="UP000326678"/>
    </source>
</evidence>
<name>A0A5P8WJU1_9NOSO</name>
<gene>
    <name evidence="1" type="ORF">GXM_10104</name>
</gene>
<dbReference type="EMBL" id="CP045231">
    <property type="protein sequence ID" value="QFS52840.1"/>
    <property type="molecule type" value="Genomic_DNA"/>
</dbReference>
<dbReference type="AlphaFoldDB" id="A0A5P8WJU1"/>
<organism evidence="1 2">
    <name type="scientific">Nostoc sphaeroides CCNUC1</name>
    <dbReference type="NCBI Taxonomy" id="2653204"/>
    <lineage>
        <taxon>Bacteria</taxon>
        <taxon>Bacillati</taxon>
        <taxon>Cyanobacteriota</taxon>
        <taxon>Cyanophyceae</taxon>
        <taxon>Nostocales</taxon>
        <taxon>Nostocaceae</taxon>
        <taxon>Nostoc</taxon>
    </lineage>
</organism>
<dbReference type="Proteomes" id="UP000326678">
    <property type="component" value="Chromosome pGXM04"/>
</dbReference>
<sequence length="38" mass="4376">MTQSIVTPLATLWRSHLGEMELLIRTVTLMSEILISKY</sequence>
<keyword evidence="2" id="KW-1185">Reference proteome</keyword>